<dbReference type="EMBL" id="CP018632">
    <property type="protein sequence ID" value="ASJ73654.1"/>
    <property type="molecule type" value="Genomic_DNA"/>
</dbReference>
<evidence type="ECO:0008006" key="4">
    <source>
        <dbReference type="Google" id="ProtNLM"/>
    </source>
</evidence>
<feature type="signal peptide" evidence="1">
    <location>
        <begin position="1"/>
        <end position="21"/>
    </location>
</feature>
<feature type="chain" id="PRO_5016432065" description="BON domain-containing protein" evidence="1">
    <location>
        <begin position="22"/>
        <end position="101"/>
    </location>
</feature>
<reference evidence="2 3" key="1">
    <citation type="submission" date="2016-12" db="EMBL/GenBank/DDBJ databases">
        <authorList>
            <person name="Song W.-J."/>
            <person name="Kurnit D.M."/>
        </authorList>
    </citation>
    <scope>NUCLEOTIDE SEQUENCE [LARGE SCALE GENOMIC DNA]</scope>
    <source>
        <strain evidence="2 3">IMCC3135</strain>
    </source>
</reference>
<gene>
    <name evidence="2" type="ORF">IMCC3135_17875</name>
</gene>
<dbReference type="RefSeq" id="WP_088918800.1">
    <property type="nucleotide sequence ID" value="NZ_CP018632.1"/>
</dbReference>
<name>A0A2Z2P1Z6_9GAMM</name>
<dbReference type="Proteomes" id="UP000250079">
    <property type="component" value="Chromosome"/>
</dbReference>
<accession>A0A2Z2P1Z6</accession>
<organism evidence="2 3">
    <name type="scientific">Granulosicoccus antarcticus IMCC3135</name>
    <dbReference type="NCBI Taxonomy" id="1192854"/>
    <lineage>
        <taxon>Bacteria</taxon>
        <taxon>Pseudomonadati</taxon>
        <taxon>Pseudomonadota</taxon>
        <taxon>Gammaproteobacteria</taxon>
        <taxon>Chromatiales</taxon>
        <taxon>Granulosicoccaceae</taxon>
        <taxon>Granulosicoccus</taxon>
    </lineage>
</organism>
<evidence type="ECO:0000313" key="2">
    <source>
        <dbReference type="EMBL" id="ASJ73654.1"/>
    </source>
</evidence>
<keyword evidence="3" id="KW-1185">Reference proteome</keyword>
<sequence length="101" mass="11132">MKILIVSTLLLLTLMSTLVNAKDTLIKEPDPVQQPVQSDSHIAWHDFRARLGSYTRVRASMTDSGVISLWGFVGPFEGDKLEVLASRVEGATKVLNYTGTK</sequence>
<dbReference type="AlphaFoldDB" id="A0A2Z2P1Z6"/>
<proteinExistence type="predicted"/>
<keyword evidence="1" id="KW-0732">Signal</keyword>
<dbReference type="KEGG" id="gai:IMCC3135_17875"/>
<evidence type="ECO:0000313" key="3">
    <source>
        <dbReference type="Proteomes" id="UP000250079"/>
    </source>
</evidence>
<protein>
    <recommendedName>
        <fullName evidence="4">BON domain-containing protein</fullName>
    </recommendedName>
</protein>
<evidence type="ECO:0000256" key="1">
    <source>
        <dbReference type="SAM" id="SignalP"/>
    </source>
</evidence>